<name>A0A7J4JGE6_9ARCH</name>
<dbReference type="Proteomes" id="UP000564964">
    <property type="component" value="Unassembled WGS sequence"/>
</dbReference>
<dbReference type="EMBL" id="JAGVWE010000003">
    <property type="protein sequence ID" value="MBS3063007.1"/>
    <property type="molecule type" value="Genomic_DNA"/>
</dbReference>
<protein>
    <submittedName>
        <fullName evidence="1">Uncharacterized protein</fullName>
    </submittedName>
</protein>
<sequence length="91" mass="10822">MQARTEVLHYPRLDTVLMIEDTIKNARDYPSRTRLWQRLPKKMMYQTYKLVINYLIDSRKVMLTQDDKLVWIFAGSPKSRKLLAESVPVHA</sequence>
<gene>
    <name evidence="1" type="ORF">HA252_05440</name>
    <name evidence="2" type="ORF">J4203_03990</name>
</gene>
<reference evidence="2" key="2">
    <citation type="submission" date="2021-03" db="EMBL/GenBank/DDBJ databases">
        <authorList>
            <person name="Jaffe A."/>
        </authorList>
    </citation>
    <scope>NUCLEOTIDE SEQUENCE</scope>
    <source>
        <strain evidence="2">RIFCSPLOWO2_01_FULL_58_19</strain>
    </source>
</reference>
<accession>A0A7J4JGE6</accession>
<dbReference type="AlphaFoldDB" id="A0A7J4JGE6"/>
<evidence type="ECO:0000313" key="1">
    <source>
        <dbReference type="EMBL" id="HIH16822.1"/>
    </source>
</evidence>
<evidence type="ECO:0000313" key="3">
    <source>
        <dbReference type="Proteomes" id="UP000564964"/>
    </source>
</evidence>
<organism evidence="1 3">
    <name type="scientific">Candidatus Iainarchaeum sp</name>
    <dbReference type="NCBI Taxonomy" id="3101447"/>
    <lineage>
        <taxon>Archaea</taxon>
        <taxon>Candidatus Iainarchaeota</taxon>
        <taxon>Candidatus Iainarchaeia</taxon>
        <taxon>Candidatus Iainarchaeales</taxon>
        <taxon>Candidatus Iainarchaeaceae</taxon>
        <taxon>Candidatus Iainarchaeum</taxon>
    </lineage>
</organism>
<dbReference type="EMBL" id="DUGH01000128">
    <property type="protein sequence ID" value="HIH16822.1"/>
    <property type="molecule type" value="Genomic_DNA"/>
</dbReference>
<proteinExistence type="predicted"/>
<comment type="caution">
    <text evidence="1">The sequence shown here is derived from an EMBL/GenBank/DDBJ whole genome shotgun (WGS) entry which is preliminary data.</text>
</comment>
<dbReference type="Proteomes" id="UP000678237">
    <property type="component" value="Unassembled WGS sequence"/>
</dbReference>
<evidence type="ECO:0000313" key="2">
    <source>
        <dbReference type="EMBL" id="MBS3063007.1"/>
    </source>
</evidence>
<reference evidence="3" key="1">
    <citation type="journal article" date="2020" name="bioRxiv">
        <title>A rank-normalized archaeal taxonomy based on genome phylogeny resolves widespread incomplete and uneven classifications.</title>
        <authorList>
            <person name="Rinke C."/>
            <person name="Chuvochina M."/>
            <person name="Mussig A.J."/>
            <person name="Chaumeil P.-A."/>
            <person name="Waite D.W."/>
            <person name="Whitman W.B."/>
            <person name="Parks D.H."/>
            <person name="Hugenholtz P."/>
        </authorList>
    </citation>
    <scope>NUCLEOTIDE SEQUENCE [LARGE SCALE GENOMIC DNA]</scope>
</reference>
<reference evidence="2" key="3">
    <citation type="submission" date="2021-05" db="EMBL/GenBank/DDBJ databases">
        <title>Protein family content uncovers lineage relationships and bacterial pathway maintenance mechanisms in DPANN archaea.</title>
        <authorList>
            <person name="Castelle C.J."/>
            <person name="Meheust R."/>
            <person name="Jaffe A.L."/>
            <person name="Seitz K."/>
            <person name="Gong X."/>
            <person name="Baker B.J."/>
            <person name="Banfield J.F."/>
        </authorList>
    </citation>
    <scope>NUCLEOTIDE SEQUENCE</scope>
    <source>
        <strain evidence="2">RIFCSPLOWO2_01_FULL_58_19</strain>
    </source>
</reference>